<dbReference type="Proteomes" id="UP000824782">
    <property type="component" value="Unassembled WGS sequence"/>
</dbReference>
<protein>
    <submittedName>
        <fullName evidence="2">Uncharacterized protein</fullName>
    </submittedName>
</protein>
<comment type="caution">
    <text evidence="2">The sequence shown here is derived from an EMBL/GenBank/DDBJ whole genome shotgun (WGS) entry which is preliminary data.</text>
</comment>
<proteinExistence type="predicted"/>
<dbReference type="EMBL" id="WNYA01012059">
    <property type="protein sequence ID" value="KAG8539981.1"/>
    <property type="molecule type" value="Genomic_DNA"/>
</dbReference>
<evidence type="ECO:0000313" key="3">
    <source>
        <dbReference type="Proteomes" id="UP000824782"/>
    </source>
</evidence>
<evidence type="ECO:0000256" key="1">
    <source>
        <dbReference type="SAM" id="Coils"/>
    </source>
</evidence>
<name>A0AAV6YTG7_ENGPU</name>
<feature type="coiled-coil region" evidence="1">
    <location>
        <begin position="9"/>
        <end position="61"/>
    </location>
</feature>
<evidence type="ECO:0000313" key="2">
    <source>
        <dbReference type="EMBL" id="KAG8539981.1"/>
    </source>
</evidence>
<reference evidence="2" key="1">
    <citation type="thesis" date="2020" institute="ProQuest LLC" country="789 East Eisenhower Parkway, Ann Arbor, MI, USA">
        <title>Comparative Genomics and Chromosome Evolution.</title>
        <authorList>
            <person name="Mudd A.B."/>
        </authorList>
    </citation>
    <scope>NUCLEOTIDE SEQUENCE</scope>
    <source>
        <strain evidence="2">237g6f4</strain>
        <tissue evidence="2">Blood</tissue>
    </source>
</reference>
<dbReference type="AlphaFoldDB" id="A0AAV6YTG7"/>
<organism evidence="2 3">
    <name type="scientific">Engystomops pustulosus</name>
    <name type="common">Tungara frog</name>
    <name type="synonym">Physalaemus pustulosus</name>
    <dbReference type="NCBI Taxonomy" id="76066"/>
    <lineage>
        <taxon>Eukaryota</taxon>
        <taxon>Metazoa</taxon>
        <taxon>Chordata</taxon>
        <taxon>Craniata</taxon>
        <taxon>Vertebrata</taxon>
        <taxon>Euteleostomi</taxon>
        <taxon>Amphibia</taxon>
        <taxon>Batrachia</taxon>
        <taxon>Anura</taxon>
        <taxon>Neobatrachia</taxon>
        <taxon>Hyloidea</taxon>
        <taxon>Leptodactylidae</taxon>
        <taxon>Leiuperinae</taxon>
        <taxon>Engystomops</taxon>
    </lineage>
</organism>
<accession>A0AAV6YTG7</accession>
<sequence length="279" mass="31953">MKETLQDSVSALQLMTEEKERRCRELEGDLLLHVTQLESERQKHRQDVQDLEERLKASDVKMTAMTQLTQDYRALQTVFQSPLPKKKQNMLSVAWRVPQDRIAPTLTYVPTYLQATAHMYKQLLLVQNSVLDDYDQYLENSFSASHQDQPYPPAEKEVQVTFLGRLAEISEELTLLEQQREALEQSSQVRGAGELTVHSNCCFQDKSRLVRRRDSTLEQIDEKSVIHNIRAPPETLRPSLHPSAAAKELLESIEVLNLSVIAMCTINRCSIFNSLCAVT</sequence>
<keyword evidence="1" id="KW-0175">Coiled coil</keyword>
<gene>
    <name evidence="2" type="ORF">GDO81_020031</name>
</gene>
<keyword evidence="3" id="KW-1185">Reference proteome</keyword>